<reference evidence="2" key="1">
    <citation type="submission" date="2021-10" db="EMBL/GenBank/DDBJ databases">
        <authorList>
            <person name="Lyu M."/>
            <person name="Wang X."/>
            <person name="Meng X."/>
            <person name="Xu K."/>
        </authorList>
    </citation>
    <scope>NUCLEOTIDE SEQUENCE</scope>
    <source>
        <strain evidence="2">A6</strain>
    </source>
</reference>
<feature type="signal peptide" evidence="1">
    <location>
        <begin position="1"/>
        <end position="22"/>
    </location>
</feature>
<dbReference type="Proteomes" id="UP001165293">
    <property type="component" value="Unassembled WGS sequence"/>
</dbReference>
<protein>
    <submittedName>
        <fullName evidence="2">DUF1120 domain-containing protein</fullName>
    </submittedName>
</protein>
<organism evidence="2 3">
    <name type="scientific">Noviluteimonas lactosilytica</name>
    <dbReference type="NCBI Taxonomy" id="2888523"/>
    <lineage>
        <taxon>Bacteria</taxon>
        <taxon>Pseudomonadati</taxon>
        <taxon>Pseudomonadota</taxon>
        <taxon>Gammaproteobacteria</taxon>
        <taxon>Lysobacterales</taxon>
        <taxon>Lysobacteraceae</taxon>
        <taxon>Noviluteimonas</taxon>
    </lineage>
</organism>
<name>A0ABS8JGT2_9GAMM</name>
<sequence>MKLFPSLLASGVLVFAVGNAHASTADLSVTGSITPDACTMSLTNNGDVDLGILDISTMNGAAVNPLVDQVVDVAIACTAPVKFATIATEDRPGTSYTPGNDYFGLNNAANGAPIGHYTIKAGTGMADGTAATVISSLDVLAWTSPAGGVKVEHGTGAKYTAVGSTVSGPAAATNASWKLTISPTIAPVDTLALTGPQDIDGRMTLTVVYL</sequence>
<gene>
    <name evidence="2" type="ORF">LK996_06855</name>
</gene>
<dbReference type="InterPro" id="IPR010546">
    <property type="entry name" value="DUF1120"/>
</dbReference>
<dbReference type="Pfam" id="PF06551">
    <property type="entry name" value="DUF1120"/>
    <property type="match status" value="1"/>
</dbReference>
<evidence type="ECO:0000256" key="1">
    <source>
        <dbReference type="SAM" id="SignalP"/>
    </source>
</evidence>
<keyword evidence="1" id="KW-0732">Signal</keyword>
<dbReference type="RefSeq" id="WP_230526372.1">
    <property type="nucleotide sequence ID" value="NZ_JAJGAK010000001.1"/>
</dbReference>
<evidence type="ECO:0000313" key="3">
    <source>
        <dbReference type="Proteomes" id="UP001165293"/>
    </source>
</evidence>
<keyword evidence="3" id="KW-1185">Reference proteome</keyword>
<comment type="caution">
    <text evidence="2">The sequence shown here is derived from an EMBL/GenBank/DDBJ whole genome shotgun (WGS) entry which is preliminary data.</text>
</comment>
<proteinExistence type="predicted"/>
<evidence type="ECO:0000313" key="2">
    <source>
        <dbReference type="EMBL" id="MCC8362794.1"/>
    </source>
</evidence>
<feature type="chain" id="PRO_5045876754" evidence="1">
    <location>
        <begin position="23"/>
        <end position="210"/>
    </location>
</feature>
<accession>A0ABS8JGT2</accession>
<dbReference type="EMBL" id="JAJGAK010000001">
    <property type="protein sequence ID" value="MCC8362794.1"/>
    <property type="molecule type" value="Genomic_DNA"/>
</dbReference>